<name>A0A9N7ZES3_PLEPL</name>
<keyword evidence="5" id="KW-0687">Ribonucleoprotein</keyword>
<feature type="compositionally biased region" description="Basic residues" evidence="8">
    <location>
        <begin position="613"/>
        <end position="624"/>
    </location>
</feature>
<keyword evidence="10" id="KW-1185">Reference proteome</keyword>
<evidence type="ECO:0000256" key="1">
    <source>
        <dbReference type="ARBA" id="ARBA00004173"/>
    </source>
</evidence>
<evidence type="ECO:0000256" key="5">
    <source>
        <dbReference type="ARBA" id="ARBA00023274"/>
    </source>
</evidence>
<evidence type="ECO:0000256" key="6">
    <source>
        <dbReference type="ARBA" id="ARBA00040565"/>
    </source>
</evidence>
<evidence type="ECO:0000313" key="10">
    <source>
        <dbReference type="Proteomes" id="UP001153269"/>
    </source>
</evidence>
<protein>
    <recommendedName>
        <fullName evidence="6">Large ribosomal subunit protein uL4m</fullName>
    </recommendedName>
    <alternativeName>
        <fullName evidence="7">39S ribosomal protein L4, mitochondrial</fullName>
    </alternativeName>
</protein>
<keyword evidence="4" id="KW-0496">Mitochondrion</keyword>
<dbReference type="InterPro" id="IPR002136">
    <property type="entry name" value="Ribosomal_uL4"/>
</dbReference>
<accession>A0A9N7ZES3</accession>
<gene>
    <name evidence="9" type="ORF">PLEPLA_LOCUS48428</name>
</gene>
<dbReference type="GO" id="GO:0005840">
    <property type="term" value="C:ribosome"/>
    <property type="evidence" value="ECO:0007669"/>
    <property type="project" value="UniProtKB-KW"/>
</dbReference>
<dbReference type="Pfam" id="PF00573">
    <property type="entry name" value="Ribosomal_L4"/>
    <property type="match status" value="1"/>
</dbReference>
<sequence length="783" mass="86159">MKMPKVSLPGLKGHDIDGGLDVPELDINAPDVNLRGSKPGFEMPDVDFGGPSGRIKKPHLKMPDVGFSGPSLDGPNFDVKTPDFNLKAPKIKGGLDAPKLDFPGVDLKAPKFDMNAPDVNMDLTYAKVKKPKIKTPIMPNVDLDGQLRGPDLNLPNVDVNGAKGKFKMPSLNAPDLSLSGPKAKVPDINLSAPKLRGPGLSAPDINLPNSNFKSPKFNLNAKRPDLGIDGNLGRPDMNFNAPQVKGGMRGPDFDMHVPSGNFQGPQADLDLTDRKFKVPSFNLPQFGSPDLNQGFSSPNAKLNVKPVDLKGNISGPRVNAPNMDPRFPTAAPRSPGLHYKYPDLNVDDPSLNFRGPSYQNRRLDMRIPDLDVDGGVRLHHSDRRSHRNPPPSFPLADAVFGRRSDLNIDDFTGKDHVLRARGAKLDVQASRDYRSGFPPSGLDIDVMDAVHTRRIPAGDIYAKHQRTARPDIKIQSEKQPKMFRLSLTVFNRGSAIRFSSGFSAQSALPPNLLLPSNLVDPARLKRAPPPADSSLPLLRRCDAAVPAHLSPAHTWVETLEAQDAEPVGLAQLHPDVFAVAPRLDILHNVETWQRNFKRISHANTKVRSEVRGGGKKPWKQKGSGRARQGSIRSPLWRGGGVSHGPRGPTSYYYMLPMKVRVQGLKVALSSKMAQDYLHIVDSLNIPTPDSQYLLDLIRHRHWGESVLIVDVGQEFPENILQATANLKTVNIIPAVGLNVHSLLKHEAVVLTLETLRFLEDKLLWHDQRFTPLYSFKLPYSDFP</sequence>
<evidence type="ECO:0000256" key="7">
    <source>
        <dbReference type="ARBA" id="ARBA00082711"/>
    </source>
</evidence>
<dbReference type="PANTHER" id="PTHR10746:SF6">
    <property type="entry name" value="LARGE RIBOSOMAL SUBUNIT PROTEIN UL4M"/>
    <property type="match status" value="1"/>
</dbReference>
<evidence type="ECO:0000256" key="8">
    <source>
        <dbReference type="SAM" id="MobiDB-lite"/>
    </source>
</evidence>
<evidence type="ECO:0000313" key="9">
    <source>
        <dbReference type="EMBL" id="CAB1460577.1"/>
    </source>
</evidence>
<dbReference type="GO" id="GO:0003735">
    <property type="term" value="F:structural constituent of ribosome"/>
    <property type="evidence" value="ECO:0007669"/>
    <property type="project" value="InterPro"/>
</dbReference>
<dbReference type="GO" id="GO:0006412">
    <property type="term" value="P:translation"/>
    <property type="evidence" value="ECO:0007669"/>
    <property type="project" value="InterPro"/>
</dbReference>
<dbReference type="InterPro" id="IPR013005">
    <property type="entry name" value="Ribosomal_uL4-like"/>
</dbReference>
<dbReference type="Gene3D" id="3.40.1370.10">
    <property type="match status" value="1"/>
</dbReference>
<dbReference type="AlphaFoldDB" id="A0A9N7ZES3"/>
<dbReference type="FunFam" id="3.40.1370.10:FF:000005">
    <property type="entry name" value="39S ribosomal protein L4, mitochondrial"/>
    <property type="match status" value="1"/>
</dbReference>
<comment type="similarity">
    <text evidence="2">Belongs to the universal ribosomal protein uL4 family.</text>
</comment>
<proteinExistence type="inferred from homology"/>
<dbReference type="NCBIfam" id="TIGR03953">
    <property type="entry name" value="rplD_bact"/>
    <property type="match status" value="1"/>
</dbReference>
<reference evidence="9" key="1">
    <citation type="submission" date="2020-03" db="EMBL/GenBank/DDBJ databases">
        <authorList>
            <person name="Weist P."/>
        </authorList>
    </citation>
    <scope>NUCLEOTIDE SEQUENCE</scope>
</reference>
<dbReference type="PANTHER" id="PTHR10746">
    <property type="entry name" value="50S RIBOSOMAL PROTEIN L4"/>
    <property type="match status" value="1"/>
</dbReference>
<evidence type="ECO:0000256" key="4">
    <source>
        <dbReference type="ARBA" id="ARBA00023128"/>
    </source>
</evidence>
<dbReference type="Proteomes" id="UP001153269">
    <property type="component" value="Unassembled WGS sequence"/>
</dbReference>
<feature type="region of interest" description="Disordered" evidence="8">
    <location>
        <begin position="605"/>
        <end position="642"/>
    </location>
</feature>
<organism evidence="9 10">
    <name type="scientific">Pleuronectes platessa</name>
    <name type="common">European plaice</name>
    <dbReference type="NCBI Taxonomy" id="8262"/>
    <lineage>
        <taxon>Eukaryota</taxon>
        <taxon>Metazoa</taxon>
        <taxon>Chordata</taxon>
        <taxon>Craniata</taxon>
        <taxon>Vertebrata</taxon>
        <taxon>Euteleostomi</taxon>
        <taxon>Actinopterygii</taxon>
        <taxon>Neopterygii</taxon>
        <taxon>Teleostei</taxon>
        <taxon>Neoteleostei</taxon>
        <taxon>Acanthomorphata</taxon>
        <taxon>Carangaria</taxon>
        <taxon>Pleuronectiformes</taxon>
        <taxon>Pleuronectoidei</taxon>
        <taxon>Pleuronectidae</taxon>
        <taxon>Pleuronectes</taxon>
    </lineage>
</organism>
<evidence type="ECO:0000256" key="3">
    <source>
        <dbReference type="ARBA" id="ARBA00022980"/>
    </source>
</evidence>
<keyword evidence="3" id="KW-0689">Ribosomal protein</keyword>
<dbReference type="HAMAP" id="MF_01328_B">
    <property type="entry name" value="Ribosomal_uL4_B"/>
    <property type="match status" value="1"/>
</dbReference>
<evidence type="ECO:0000256" key="2">
    <source>
        <dbReference type="ARBA" id="ARBA00010528"/>
    </source>
</evidence>
<comment type="subcellular location">
    <subcellularLocation>
        <location evidence="1">Mitochondrion</location>
    </subcellularLocation>
</comment>
<dbReference type="InterPro" id="IPR023574">
    <property type="entry name" value="Ribosomal_uL4_dom_sf"/>
</dbReference>
<dbReference type="SUPFAM" id="SSF52166">
    <property type="entry name" value="Ribosomal protein L4"/>
    <property type="match status" value="1"/>
</dbReference>
<dbReference type="EMBL" id="CADEAL010004485">
    <property type="protein sequence ID" value="CAB1460577.1"/>
    <property type="molecule type" value="Genomic_DNA"/>
</dbReference>
<comment type="caution">
    <text evidence="9">The sequence shown here is derived from an EMBL/GenBank/DDBJ whole genome shotgun (WGS) entry which is preliminary data.</text>
</comment>
<dbReference type="GO" id="GO:1990904">
    <property type="term" value="C:ribonucleoprotein complex"/>
    <property type="evidence" value="ECO:0007669"/>
    <property type="project" value="UniProtKB-KW"/>
</dbReference>
<dbReference type="GO" id="GO:0005743">
    <property type="term" value="C:mitochondrial inner membrane"/>
    <property type="evidence" value="ECO:0007669"/>
    <property type="project" value="UniProtKB-ARBA"/>
</dbReference>